<dbReference type="RefSeq" id="XP_038781534.1">
    <property type="nucleotide sequence ID" value="XM_038935764.1"/>
</dbReference>
<dbReference type="PANTHER" id="PTHR33112">
    <property type="entry name" value="DOMAIN PROTEIN, PUTATIVE-RELATED"/>
    <property type="match status" value="1"/>
</dbReference>
<evidence type="ECO:0008006" key="3">
    <source>
        <dbReference type="Google" id="ProtNLM"/>
    </source>
</evidence>
<accession>A0A8H7ATS2</accession>
<evidence type="ECO:0000313" key="2">
    <source>
        <dbReference type="Proteomes" id="UP000596902"/>
    </source>
</evidence>
<reference evidence="1" key="1">
    <citation type="submission" date="2020-01" db="EMBL/GenBank/DDBJ databases">
        <authorList>
            <person name="Feng Z.H.Z."/>
        </authorList>
    </citation>
    <scope>NUCLEOTIDE SEQUENCE</scope>
    <source>
        <strain evidence="1">CBS107.38</strain>
    </source>
</reference>
<organism evidence="1 2">
    <name type="scientific">Alternaria burnsii</name>
    <dbReference type="NCBI Taxonomy" id="1187904"/>
    <lineage>
        <taxon>Eukaryota</taxon>
        <taxon>Fungi</taxon>
        <taxon>Dikarya</taxon>
        <taxon>Ascomycota</taxon>
        <taxon>Pezizomycotina</taxon>
        <taxon>Dothideomycetes</taxon>
        <taxon>Pleosporomycetidae</taxon>
        <taxon>Pleosporales</taxon>
        <taxon>Pleosporineae</taxon>
        <taxon>Pleosporaceae</taxon>
        <taxon>Alternaria</taxon>
        <taxon>Alternaria sect. Alternaria</taxon>
    </lineage>
</organism>
<sequence>MAQVFEGSLLTIGAAISKGDKDSLFFQDKMRTASLRKHVGQMEDGSSYTIYSRLSHRYHPTDGSTRGDESEKYPLMTRAWVYQERLLAPRFLYFGEELIWECRQASASRPFCLTAQKKNFICNGRI</sequence>
<dbReference type="Proteomes" id="UP000596902">
    <property type="component" value="Unassembled WGS sequence"/>
</dbReference>
<evidence type="ECO:0000313" key="1">
    <source>
        <dbReference type="EMBL" id="KAF7671156.1"/>
    </source>
</evidence>
<dbReference type="EMBL" id="JAAABM010000024">
    <property type="protein sequence ID" value="KAF7671156.1"/>
    <property type="molecule type" value="Genomic_DNA"/>
</dbReference>
<reference evidence="1" key="2">
    <citation type="submission" date="2020-08" db="EMBL/GenBank/DDBJ databases">
        <title>Draft Genome Sequence of Cumin Blight Pathogen Alternaria burnsii.</title>
        <authorList>
            <person name="Feng Z."/>
        </authorList>
    </citation>
    <scope>NUCLEOTIDE SEQUENCE</scope>
    <source>
        <strain evidence="1">CBS107.38</strain>
    </source>
</reference>
<comment type="caution">
    <text evidence="1">The sequence shown here is derived from an EMBL/GenBank/DDBJ whole genome shotgun (WGS) entry which is preliminary data.</text>
</comment>
<keyword evidence="2" id="KW-1185">Reference proteome</keyword>
<dbReference type="AlphaFoldDB" id="A0A8H7ATS2"/>
<name>A0A8H7ATS2_9PLEO</name>
<dbReference type="PANTHER" id="PTHR33112:SF16">
    <property type="entry name" value="HETEROKARYON INCOMPATIBILITY DOMAIN-CONTAINING PROTEIN"/>
    <property type="match status" value="1"/>
</dbReference>
<protein>
    <recommendedName>
        <fullName evidence="3">Heterokaryon incompatibility domain-containing protein</fullName>
    </recommendedName>
</protein>
<proteinExistence type="predicted"/>
<dbReference type="GeneID" id="62208942"/>
<gene>
    <name evidence="1" type="ORF">GT037_010717</name>
</gene>